<dbReference type="AlphaFoldDB" id="A0A150T1Z1"/>
<dbReference type="PANTHER" id="PTHR34580:SF3">
    <property type="entry name" value="PROTEIN PAFB"/>
    <property type="match status" value="1"/>
</dbReference>
<dbReference type="InterPro" id="IPR051534">
    <property type="entry name" value="CBASS_pafABC_assoc_protein"/>
</dbReference>
<dbReference type="InterPro" id="IPR036390">
    <property type="entry name" value="WH_DNA-bd_sf"/>
</dbReference>
<keyword evidence="1" id="KW-0805">Transcription regulation</keyword>
<dbReference type="InterPro" id="IPR036388">
    <property type="entry name" value="WH-like_DNA-bd_sf"/>
</dbReference>
<proteinExistence type="predicted"/>
<keyword evidence="4" id="KW-0238">DNA-binding</keyword>
<dbReference type="Gene3D" id="1.10.10.10">
    <property type="entry name" value="Winged helix-like DNA-binding domain superfamily/Winged helix DNA-binding domain"/>
    <property type="match status" value="1"/>
</dbReference>
<protein>
    <submittedName>
        <fullName evidence="4">DNA-binding transcriptional regulator</fullName>
    </submittedName>
</protein>
<dbReference type="PROSITE" id="PS52050">
    <property type="entry name" value="WYL"/>
    <property type="match status" value="1"/>
</dbReference>
<evidence type="ECO:0000256" key="2">
    <source>
        <dbReference type="ARBA" id="ARBA00023163"/>
    </source>
</evidence>
<accession>A0A150T1Z1</accession>
<dbReference type="SUPFAM" id="SSF46785">
    <property type="entry name" value="Winged helix' DNA-binding domain"/>
    <property type="match status" value="1"/>
</dbReference>
<organism evidence="4 5">
    <name type="scientific">Sorangium cellulosum</name>
    <name type="common">Polyangium cellulosum</name>
    <dbReference type="NCBI Taxonomy" id="56"/>
    <lineage>
        <taxon>Bacteria</taxon>
        <taxon>Pseudomonadati</taxon>
        <taxon>Myxococcota</taxon>
        <taxon>Polyangia</taxon>
        <taxon>Polyangiales</taxon>
        <taxon>Polyangiaceae</taxon>
        <taxon>Sorangium</taxon>
    </lineage>
</organism>
<dbReference type="PROSITE" id="PS51000">
    <property type="entry name" value="HTH_DEOR_2"/>
    <property type="match status" value="1"/>
</dbReference>
<keyword evidence="2" id="KW-0804">Transcription</keyword>
<dbReference type="InterPro" id="IPR013196">
    <property type="entry name" value="HTH_11"/>
</dbReference>
<dbReference type="Proteomes" id="UP000075515">
    <property type="component" value="Unassembled WGS sequence"/>
</dbReference>
<dbReference type="GO" id="GO:0003700">
    <property type="term" value="F:DNA-binding transcription factor activity"/>
    <property type="evidence" value="ECO:0007669"/>
    <property type="project" value="InterPro"/>
</dbReference>
<dbReference type="GO" id="GO:0003677">
    <property type="term" value="F:DNA binding"/>
    <property type="evidence" value="ECO:0007669"/>
    <property type="project" value="UniProtKB-KW"/>
</dbReference>
<sequence length="234" mass="26713">MRRADRLFQIVQQLRRRRVTTAARLSEELEVSERTIYRDIRDLIASGVPIEGEAGVGYALPRGFDLPPLMFQDDEIEALVLGARMVESWSDPALVRAARRALEKIEAALPERLRPRVAASALFAPSYHIPEGATAHLAELRAAVGERRKIRFGYAREDGARSTRTALPLGLFFMGTCWSLAAWCELRAEFRSFRLDRMHGLEVLDERFEEAEGRTLDGFFRFRQAEARNDRGHR</sequence>
<evidence type="ECO:0000313" key="5">
    <source>
        <dbReference type="Proteomes" id="UP000075515"/>
    </source>
</evidence>
<comment type="caution">
    <text evidence="4">The sequence shown here is derived from an EMBL/GenBank/DDBJ whole genome shotgun (WGS) entry which is preliminary data.</text>
</comment>
<evidence type="ECO:0000256" key="1">
    <source>
        <dbReference type="ARBA" id="ARBA00023015"/>
    </source>
</evidence>
<dbReference type="InterPro" id="IPR026881">
    <property type="entry name" value="WYL_dom"/>
</dbReference>
<dbReference type="Pfam" id="PF08279">
    <property type="entry name" value="HTH_11"/>
    <property type="match status" value="1"/>
</dbReference>
<evidence type="ECO:0000313" key="4">
    <source>
        <dbReference type="EMBL" id="KYF78353.1"/>
    </source>
</evidence>
<evidence type="ECO:0000259" key="3">
    <source>
        <dbReference type="PROSITE" id="PS51000"/>
    </source>
</evidence>
<name>A0A150T1Z1_SORCE</name>
<feature type="domain" description="HTH deoR-type" evidence="3">
    <location>
        <begin position="3"/>
        <end position="58"/>
    </location>
</feature>
<dbReference type="InterPro" id="IPR001034">
    <property type="entry name" value="DeoR_HTH"/>
</dbReference>
<dbReference type="Pfam" id="PF13280">
    <property type="entry name" value="WYL"/>
    <property type="match status" value="1"/>
</dbReference>
<reference evidence="4 5" key="1">
    <citation type="submission" date="2014-02" db="EMBL/GenBank/DDBJ databases">
        <title>The small core and large imbalanced accessory genome model reveals a collaborative survival strategy of Sorangium cellulosum strains in nature.</title>
        <authorList>
            <person name="Han K."/>
            <person name="Peng R."/>
            <person name="Blom J."/>
            <person name="Li Y.-Z."/>
        </authorList>
    </citation>
    <scope>NUCLEOTIDE SEQUENCE [LARGE SCALE GENOMIC DNA]</scope>
    <source>
        <strain evidence="4 5">So0149</strain>
    </source>
</reference>
<gene>
    <name evidence="4" type="ORF">BE18_49870</name>
</gene>
<dbReference type="PANTHER" id="PTHR34580">
    <property type="match status" value="1"/>
</dbReference>
<dbReference type="EMBL" id="JEMC01003814">
    <property type="protein sequence ID" value="KYF78353.1"/>
    <property type="molecule type" value="Genomic_DNA"/>
</dbReference>